<dbReference type="Proteomes" id="UP001472677">
    <property type="component" value="Unassembled WGS sequence"/>
</dbReference>
<feature type="chain" id="PRO_5045987511" evidence="1">
    <location>
        <begin position="17"/>
        <end position="165"/>
    </location>
</feature>
<keyword evidence="3" id="KW-1185">Reference proteome</keyword>
<protein>
    <submittedName>
        <fullName evidence="2">Uncharacterized protein</fullName>
    </submittedName>
</protein>
<dbReference type="EMBL" id="JBBPBM010000306">
    <property type="protein sequence ID" value="KAK8497484.1"/>
    <property type="molecule type" value="Genomic_DNA"/>
</dbReference>
<keyword evidence="1" id="KW-0732">Signal</keyword>
<accession>A0ABR2ATU1</accession>
<reference evidence="2 3" key="1">
    <citation type="journal article" date="2024" name="G3 (Bethesda)">
        <title>Genome assembly of Hibiscus sabdariffa L. provides insights into metabolisms of medicinal natural products.</title>
        <authorList>
            <person name="Kim T."/>
        </authorList>
    </citation>
    <scope>NUCLEOTIDE SEQUENCE [LARGE SCALE GENOMIC DNA]</scope>
    <source>
        <strain evidence="2">TK-2024</strain>
        <tissue evidence="2">Old leaves</tissue>
    </source>
</reference>
<evidence type="ECO:0000313" key="2">
    <source>
        <dbReference type="EMBL" id="KAK8497484.1"/>
    </source>
</evidence>
<organism evidence="2 3">
    <name type="scientific">Hibiscus sabdariffa</name>
    <name type="common">roselle</name>
    <dbReference type="NCBI Taxonomy" id="183260"/>
    <lineage>
        <taxon>Eukaryota</taxon>
        <taxon>Viridiplantae</taxon>
        <taxon>Streptophyta</taxon>
        <taxon>Embryophyta</taxon>
        <taxon>Tracheophyta</taxon>
        <taxon>Spermatophyta</taxon>
        <taxon>Magnoliopsida</taxon>
        <taxon>eudicotyledons</taxon>
        <taxon>Gunneridae</taxon>
        <taxon>Pentapetalae</taxon>
        <taxon>rosids</taxon>
        <taxon>malvids</taxon>
        <taxon>Malvales</taxon>
        <taxon>Malvaceae</taxon>
        <taxon>Malvoideae</taxon>
        <taxon>Hibiscus</taxon>
    </lineage>
</organism>
<gene>
    <name evidence="2" type="ORF">V6N12_054203</name>
</gene>
<proteinExistence type="predicted"/>
<feature type="signal peptide" evidence="1">
    <location>
        <begin position="1"/>
        <end position="16"/>
    </location>
</feature>
<evidence type="ECO:0000256" key="1">
    <source>
        <dbReference type="SAM" id="SignalP"/>
    </source>
</evidence>
<comment type="caution">
    <text evidence="2">The sequence shown here is derived from an EMBL/GenBank/DDBJ whole genome shotgun (WGS) entry which is preliminary data.</text>
</comment>
<name>A0ABR2ATU1_9ROSI</name>
<sequence>MPLAAAWLRLATEVLGLPSAHVCGFPSALRGFCVSSSPWPRPLSESHPLCASVALDALASPLSSKNRLGSALPRTSHALLPHTAASATGLCTGLVACSVRPLRACLALLGVLPSILWCLPLLHTPIYAFSAPRCTPTGPSAPGLIAHPCACPCRTLLRVPRPSHA</sequence>
<evidence type="ECO:0000313" key="3">
    <source>
        <dbReference type="Proteomes" id="UP001472677"/>
    </source>
</evidence>